<evidence type="ECO:0000259" key="5">
    <source>
        <dbReference type="Pfam" id="PF02797"/>
    </source>
</evidence>
<feature type="domain" description="Chalcone/stilbene synthase C-terminal" evidence="5">
    <location>
        <begin position="265"/>
        <end position="416"/>
    </location>
</feature>
<dbReference type="SUPFAM" id="SSF53901">
    <property type="entry name" value="Thiolase-like"/>
    <property type="match status" value="2"/>
</dbReference>
<evidence type="ECO:0000313" key="7">
    <source>
        <dbReference type="Proteomes" id="UP000619265"/>
    </source>
</evidence>
<name>A0A833UA72_JUGRE</name>
<keyword evidence="3" id="KW-0808">Transferase</keyword>
<dbReference type="Gramene" id="Jr13_08570_p1">
    <property type="protein sequence ID" value="cds.Jr13_08570_p1"/>
    <property type="gene ID" value="Jr13_08570"/>
</dbReference>
<protein>
    <recommendedName>
        <fullName evidence="8">Type III polyketide synthase B-like</fullName>
    </recommendedName>
</protein>
<comment type="caution">
    <text evidence="6">The sequence shown here is derived from an EMBL/GenBank/DDBJ whole genome shotgun (WGS) entry which is preliminary data.</text>
</comment>
<dbReference type="Pfam" id="PF00195">
    <property type="entry name" value="Chal_sti_synt_N"/>
    <property type="match status" value="1"/>
</dbReference>
<dbReference type="Pfam" id="PF02797">
    <property type="entry name" value="Chal_sti_synt_C"/>
    <property type="match status" value="1"/>
</dbReference>
<dbReference type="FunFam" id="3.40.47.10:FF:000014">
    <property type="entry name" value="Chalcone synthase 1"/>
    <property type="match status" value="1"/>
</dbReference>
<comment type="similarity">
    <text evidence="1 3">Belongs to the thiolase-like superfamily. Chalcone/stilbene synthases family.</text>
</comment>
<dbReference type="InterPro" id="IPR016039">
    <property type="entry name" value="Thiolase-like"/>
</dbReference>
<proteinExistence type="inferred from homology"/>
<dbReference type="InterPro" id="IPR001099">
    <property type="entry name" value="Chalcone/stilbene_synt_N"/>
</dbReference>
<gene>
    <name evidence="6" type="ORF">F2P56_029425</name>
</gene>
<dbReference type="PANTHER" id="PTHR11877:SF10">
    <property type="entry name" value="TYPE III POLYKETIDE SYNTHASE B"/>
    <property type="match status" value="1"/>
</dbReference>
<organism evidence="6 7">
    <name type="scientific">Juglans regia</name>
    <name type="common">English walnut</name>
    <dbReference type="NCBI Taxonomy" id="51240"/>
    <lineage>
        <taxon>Eukaryota</taxon>
        <taxon>Viridiplantae</taxon>
        <taxon>Streptophyta</taxon>
        <taxon>Embryophyta</taxon>
        <taxon>Tracheophyta</taxon>
        <taxon>Spermatophyta</taxon>
        <taxon>Magnoliopsida</taxon>
        <taxon>eudicotyledons</taxon>
        <taxon>Gunneridae</taxon>
        <taxon>Pentapetalae</taxon>
        <taxon>rosids</taxon>
        <taxon>fabids</taxon>
        <taxon>Fagales</taxon>
        <taxon>Juglandaceae</taxon>
        <taxon>Juglans</taxon>
    </lineage>
</organism>
<evidence type="ECO:0000256" key="3">
    <source>
        <dbReference type="RuleBase" id="RU003633"/>
    </source>
</evidence>
<evidence type="ECO:0008006" key="8">
    <source>
        <dbReference type="Google" id="ProtNLM"/>
    </source>
</evidence>
<feature type="active site" description="Acyl-thioester intermediate" evidence="2">
    <location>
        <position position="191"/>
    </location>
</feature>
<dbReference type="Proteomes" id="UP000619265">
    <property type="component" value="Unassembled WGS sequence"/>
</dbReference>
<evidence type="ECO:0000313" key="6">
    <source>
        <dbReference type="EMBL" id="KAF5448934.1"/>
    </source>
</evidence>
<dbReference type="InterPro" id="IPR012328">
    <property type="entry name" value="Chalcone/stilbene_synt_C"/>
</dbReference>
<feature type="domain" description="Chalcone/stilbene synthase N-terminal" evidence="4">
    <location>
        <begin position="37"/>
        <end position="255"/>
    </location>
</feature>
<evidence type="ECO:0000256" key="1">
    <source>
        <dbReference type="ARBA" id="ARBA00005531"/>
    </source>
</evidence>
<dbReference type="AlphaFoldDB" id="A0A833UA72"/>
<reference evidence="6" key="2">
    <citation type="submission" date="2020-03" db="EMBL/GenBank/DDBJ databases">
        <title>Walnut 2.0.</title>
        <authorList>
            <person name="Marrano A."/>
            <person name="Britton M."/>
            <person name="Zimin A.V."/>
            <person name="Zaini P.A."/>
            <person name="Workman R."/>
            <person name="Puiu D."/>
            <person name="Bianco L."/>
            <person name="Allen B.J."/>
            <person name="Troggio M."/>
            <person name="Leslie C.A."/>
            <person name="Timp W."/>
            <person name="Dendekar A."/>
            <person name="Salzberg S.L."/>
            <person name="Neale D.B."/>
        </authorList>
    </citation>
    <scope>NUCLEOTIDE SEQUENCE</scope>
    <source>
        <tissue evidence="6">Leaves</tissue>
    </source>
</reference>
<dbReference type="CDD" id="cd00831">
    <property type="entry name" value="CHS_like"/>
    <property type="match status" value="1"/>
</dbReference>
<dbReference type="PANTHER" id="PTHR11877">
    <property type="entry name" value="HYDROXYMETHYLGLUTARYL-COA SYNTHASE"/>
    <property type="match status" value="1"/>
</dbReference>
<dbReference type="EMBL" id="LIHL02000013">
    <property type="protein sequence ID" value="KAF5448934.1"/>
    <property type="molecule type" value="Genomic_DNA"/>
</dbReference>
<sequence length="418" mass="45599">TCNNVKGSSYVTTNSTSIFISISSWMGTVGVAGGGSTKVANPGKATILALGKAFPHQLVMQDYLVDGYFRDTNCDDPVLKQKLTRLCKTTTVKTRYVVMSEEILKKYPELAVEGLPTVKQRLDICNDAVTRMAVEASQACLKNWGRSPSDITHLVYVSSSEARLPGGDLYLAKGLGLSPETQRVMLYFVGCSGGVAGLRVAKDIAENNPGSRVLLATSETTIIGFKPPSAERPYDLVGVALFGDGAGAMIIGSDPVLGYEKPLFELHTAIQQFLPNTEKTIDGRLTEEGISFKLARELPQIIEDNIEGFCKKLMEVDGFPDKEYNKMFWAVHPGGPAILNRMEKRLDLSPEKLNASRRALMDYGNASSNTIVYVLEYMIEESLKMKKENQGDDDEWGLILAFGPGISFEGVLARNLTG</sequence>
<feature type="non-terminal residue" evidence="6">
    <location>
        <position position="1"/>
    </location>
</feature>
<evidence type="ECO:0000259" key="4">
    <source>
        <dbReference type="Pfam" id="PF00195"/>
    </source>
</evidence>
<reference evidence="6" key="1">
    <citation type="submission" date="2015-10" db="EMBL/GenBank/DDBJ databases">
        <authorList>
            <person name="Martinez-Garcia P.J."/>
            <person name="Crepeau M.W."/>
            <person name="Puiu D."/>
            <person name="Gonzalez-Ibeas D."/>
            <person name="Whalen J."/>
            <person name="Stevens K."/>
            <person name="Paul R."/>
            <person name="Butterfield T."/>
            <person name="Britton M."/>
            <person name="Reagan R."/>
            <person name="Chakraborty S."/>
            <person name="Walawage S.L."/>
            <person name="Vasquez-Gross H.A."/>
            <person name="Cardeno C."/>
            <person name="Famula R."/>
            <person name="Pratt K."/>
            <person name="Kuruganti S."/>
            <person name="Aradhya M.K."/>
            <person name="Leslie C.A."/>
            <person name="Dandekar A.M."/>
            <person name="Salzberg S.L."/>
            <person name="Wegrzyn J.L."/>
            <person name="Langley C.H."/>
            <person name="Neale D.B."/>
        </authorList>
    </citation>
    <scope>NUCLEOTIDE SEQUENCE</scope>
    <source>
        <tissue evidence="6">Leaves</tissue>
    </source>
</reference>
<dbReference type="Gene3D" id="3.40.47.10">
    <property type="match status" value="2"/>
</dbReference>
<keyword evidence="3" id="KW-0012">Acyltransferase</keyword>
<dbReference type="InterPro" id="IPR011141">
    <property type="entry name" value="Polyketide_synthase_type-III"/>
</dbReference>
<evidence type="ECO:0000256" key="2">
    <source>
        <dbReference type="PIRSR" id="PIRSR000451-1"/>
    </source>
</evidence>
<dbReference type="FunFam" id="3.40.47.10:FF:000025">
    <property type="entry name" value="Chalcone synthase 2"/>
    <property type="match status" value="1"/>
</dbReference>
<accession>A0A833UA72</accession>
<dbReference type="GO" id="GO:0016747">
    <property type="term" value="F:acyltransferase activity, transferring groups other than amino-acyl groups"/>
    <property type="evidence" value="ECO:0007669"/>
    <property type="project" value="InterPro"/>
</dbReference>
<dbReference type="PIRSF" id="PIRSF000451">
    <property type="entry name" value="PKS_III"/>
    <property type="match status" value="1"/>
</dbReference>